<dbReference type="PANTHER" id="PTHR44757">
    <property type="entry name" value="DIGUANYLATE CYCLASE DGCP"/>
    <property type="match status" value="1"/>
</dbReference>
<dbReference type="PROSITE" id="PS50883">
    <property type="entry name" value="EAL"/>
    <property type="match status" value="1"/>
</dbReference>
<dbReference type="InterPro" id="IPR001633">
    <property type="entry name" value="EAL_dom"/>
</dbReference>
<evidence type="ECO:0000259" key="1">
    <source>
        <dbReference type="PROSITE" id="PS50883"/>
    </source>
</evidence>
<proteinExistence type="predicted"/>
<reference evidence="2 3" key="1">
    <citation type="submission" date="2014-11" db="EMBL/GenBank/DDBJ databases">
        <title>Symbiosis island explosion on the genome of extra-slow-growing strains of soybean bradyrhizobia with massive insertion sequences.</title>
        <authorList>
            <person name="Iida T."/>
            <person name="Minamisawa K."/>
        </authorList>
    </citation>
    <scope>NUCLEOTIDE SEQUENCE [LARGE SCALE GENOMIC DNA]</scope>
    <source>
        <strain evidence="2 3">NK6</strain>
    </source>
</reference>
<dbReference type="Pfam" id="PF00563">
    <property type="entry name" value="EAL"/>
    <property type="match status" value="1"/>
</dbReference>
<dbReference type="InterPro" id="IPR035919">
    <property type="entry name" value="EAL_sf"/>
</dbReference>
<dbReference type="Proteomes" id="UP000063308">
    <property type="component" value="Chromosome"/>
</dbReference>
<dbReference type="PANTHER" id="PTHR44757:SF2">
    <property type="entry name" value="BIOFILM ARCHITECTURE MAINTENANCE PROTEIN MBAA"/>
    <property type="match status" value="1"/>
</dbReference>
<dbReference type="CDD" id="cd01948">
    <property type="entry name" value="EAL"/>
    <property type="match status" value="1"/>
</dbReference>
<evidence type="ECO:0000313" key="2">
    <source>
        <dbReference type="EMBL" id="BAR62657.1"/>
    </source>
</evidence>
<dbReference type="SMART" id="SM00052">
    <property type="entry name" value="EAL"/>
    <property type="match status" value="1"/>
</dbReference>
<sequence length="230" mass="25266">MRWRHPERGMVSPAEFIPIAEDTGLINEIGEWVLATACRDAASWPDDIRLAVNVSPVQFKSGTLALKIMAALAASNFPASRLELEITEAVLIRDDDTALAILHQLRAIGVRIALDDFGTGYSSLSYLHRFPFDKIKIDRCFVNDIAGPDGSASIVQAVVNLAAARRMTTTAEGVETEEQQRLLRTLGCSEMQGYLFSAAKPADKVLELFALHRSRLAQRGGNESRRREAG</sequence>
<evidence type="ECO:0000313" key="3">
    <source>
        <dbReference type="Proteomes" id="UP000063308"/>
    </source>
</evidence>
<dbReference type="AlphaFoldDB" id="A0A0E4BXT6"/>
<dbReference type="EMBL" id="AP014685">
    <property type="protein sequence ID" value="BAR62657.1"/>
    <property type="molecule type" value="Genomic_DNA"/>
</dbReference>
<gene>
    <name evidence="2" type="ORF">NK6_9518</name>
</gene>
<accession>A0A0E4BXT6</accession>
<dbReference type="InterPro" id="IPR052155">
    <property type="entry name" value="Biofilm_reg_signaling"/>
</dbReference>
<dbReference type="SUPFAM" id="SSF141868">
    <property type="entry name" value="EAL domain-like"/>
    <property type="match status" value="1"/>
</dbReference>
<dbReference type="Gene3D" id="3.20.20.450">
    <property type="entry name" value="EAL domain"/>
    <property type="match status" value="1"/>
</dbReference>
<name>A0A0E4BXT6_9BRAD</name>
<feature type="domain" description="EAL" evidence="1">
    <location>
        <begin position="1"/>
        <end position="213"/>
    </location>
</feature>
<organism evidence="2 3">
    <name type="scientific">Bradyrhizobium diazoefficiens</name>
    <dbReference type="NCBI Taxonomy" id="1355477"/>
    <lineage>
        <taxon>Bacteria</taxon>
        <taxon>Pseudomonadati</taxon>
        <taxon>Pseudomonadota</taxon>
        <taxon>Alphaproteobacteria</taxon>
        <taxon>Hyphomicrobiales</taxon>
        <taxon>Nitrobacteraceae</taxon>
        <taxon>Bradyrhizobium</taxon>
    </lineage>
</organism>
<protein>
    <recommendedName>
        <fullName evidence="1">EAL domain-containing protein</fullName>
    </recommendedName>
</protein>